<dbReference type="RefSeq" id="WP_189329826.1">
    <property type="nucleotide sequence ID" value="NZ_AP023356.1"/>
</dbReference>
<dbReference type="InterPro" id="IPR011009">
    <property type="entry name" value="Kinase-like_dom_sf"/>
</dbReference>
<dbReference type="EMBL" id="AP023356">
    <property type="protein sequence ID" value="BCJ47406.1"/>
    <property type="molecule type" value="Genomic_DNA"/>
</dbReference>
<evidence type="ECO:0000313" key="3">
    <source>
        <dbReference type="Proteomes" id="UP000676967"/>
    </source>
</evidence>
<sequence length="303" mass="31801">MISDGGLRERLATAWGLDRASVEIHNGGMNSATWFVGQDGVRWVAKAVAPAARGSFTAGLAVAAALDQAGIAAGAPVPTRDGEVVVEVAGIPLALLTWVPGEELTGSEADQRLIGATLARVHRALRHVSVPGTEHFHWVDPHAAHLGVRPWVRGAVTAAVEAYDRLAPRTLTWGLLHTDPSPEAFRLAAGTCGLLDWSVAMKGPFLYDLASAVMYTGGTACAAPLIESYLADGPIPRPEAERALAVMVRFRWAVQADYFARRIATDDLTGIADATGNEKGLADAYAALRPYNSVSTGGCCLGG</sequence>
<reference evidence="2 3" key="1">
    <citation type="submission" date="2020-08" db="EMBL/GenBank/DDBJ databases">
        <title>Whole genome shotgun sequence of Actinoplanes ianthinogenes NBRC 13996.</title>
        <authorList>
            <person name="Komaki H."/>
            <person name="Tamura T."/>
        </authorList>
    </citation>
    <scope>NUCLEOTIDE SEQUENCE [LARGE SCALE GENOMIC DNA]</scope>
    <source>
        <strain evidence="2 3">NBRC 13996</strain>
    </source>
</reference>
<feature type="domain" description="Aminoglycoside phosphotransferase" evidence="1">
    <location>
        <begin position="23"/>
        <end position="230"/>
    </location>
</feature>
<dbReference type="InterPro" id="IPR002575">
    <property type="entry name" value="Aminoglycoside_PTrfase"/>
</dbReference>
<accession>A0ABM7M707</accession>
<name>A0ABM7M707_9ACTN</name>
<evidence type="ECO:0000313" key="2">
    <source>
        <dbReference type="EMBL" id="BCJ47406.1"/>
    </source>
</evidence>
<evidence type="ECO:0000259" key="1">
    <source>
        <dbReference type="Pfam" id="PF01636"/>
    </source>
</evidence>
<dbReference type="Proteomes" id="UP000676967">
    <property type="component" value="Chromosome"/>
</dbReference>
<keyword evidence="3" id="KW-1185">Reference proteome</keyword>
<protein>
    <recommendedName>
        <fullName evidence="1">Aminoglycoside phosphotransferase domain-containing protein</fullName>
    </recommendedName>
</protein>
<dbReference type="SUPFAM" id="SSF56112">
    <property type="entry name" value="Protein kinase-like (PK-like)"/>
    <property type="match status" value="1"/>
</dbReference>
<dbReference type="Gene3D" id="3.90.1200.10">
    <property type="match status" value="1"/>
</dbReference>
<dbReference type="Pfam" id="PF01636">
    <property type="entry name" value="APH"/>
    <property type="match status" value="1"/>
</dbReference>
<proteinExistence type="predicted"/>
<dbReference type="Gene3D" id="3.30.200.20">
    <property type="entry name" value="Phosphorylase Kinase, domain 1"/>
    <property type="match status" value="1"/>
</dbReference>
<organism evidence="2 3">
    <name type="scientific">Actinoplanes ianthinogenes</name>
    <dbReference type="NCBI Taxonomy" id="122358"/>
    <lineage>
        <taxon>Bacteria</taxon>
        <taxon>Bacillati</taxon>
        <taxon>Actinomycetota</taxon>
        <taxon>Actinomycetes</taxon>
        <taxon>Micromonosporales</taxon>
        <taxon>Micromonosporaceae</taxon>
        <taxon>Actinoplanes</taxon>
    </lineage>
</organism>
<gene>
    <name evidence="2" type="ORF">Aiant_80630</name>
</gene>